<dbReference type="GO" id="GO:0003856">
    <property type="term" value="F:3-dehydroquinate synthase activity"/>
    <property type="evidence" value="ECO:0007669"/>
    <property type="project" value="UniProtKB-EC"/>
</dbReference>
<dbReference type="Pfam" id="PF01761">
    <property type="entry name" value="DHQ_synthase"/>
    <property type="match status" value="1"/>
</dbReference>
<evidence type="ECO:0000313" key="9">
    <source>
        <dbReference type="Proteomes" id="UP000662314"/>
    </source>
</evidence>
<name>A0A8J7LB75_9NOST</name>
<dbReference type="AlphaFoldDB" id="A0A8J7LB75"/>
<dbReference type="NCBIfam" id="NF004852">
    <property type="entry name" value="PRK06203.1"/>
    <property type="match status" value="1"/>
</dbReference>
<evidence type="ECO:0000259" key="6">
    <source>
        <dbReference type="Pfam" id="PF01761"/>
    </source>
</evidence>
<dbReference type="InterPro" id="IPR050071">
    <property type="entry name" value="Dehydroquinate_synthase"/>
</dbReference>
<evidence type="ECO:0000256" key="2">
    <source>
        <dbReference type="ARBA" id="ARBA00022605"/>
    </source>
</evidence>
<keyword evidence="3" id="KW-0520">NAD</keyword>
<dbReference type="Gene3D" id="1.20.1090.10">
    <property type="entry name" value="Dehydroquinate synthase-like - alpha domain"/>
    <property type="match status" value="1"/>
</dbReference>
<dbReference type="GO" id="GO:0008652">
    <property type="term" value="P:amino acid biosynthetic process"/>
    <property type="evidence" value="ECO:0007669"/>
    <property type="project" value="UniProtKB-KW"/>
</dbReference>
<evidence type="ECO:0000256" key="4">
    <source>
        <dbReference type="ARBA" id="ARBA00023141"/>
    </source>
</evidence>
<evidence type="ECO:0000259" key="7">
    <source>
        <dbReference type="Pfam" id="PF24621"/>
    </source>
</evidence>
<dbReference type="CDD" id="cd08198">
    <property type="entry name" value="DHQS-like"/>
    <property type="match status" value="1"/>
</dbReference>
<evidence type="ECO:0000313" key="8">
    <source>
        <dbReference type="EMBL" id="MBH8571627.1"/>
    </source>
</evidence>
<dbReference type="SUPFAM" id="SSF56796">
    <property type="entry name" value="Dehydroquinate synthase-like"/>
    <property type="match status" value="1"/>
</dbReference>
<dbReference type="GO" id="GO:0009073">
    <property type="term" value="P:aromatic amino acid family biosynthetic process"/>
    <property type="evidence" value="ECO:0007669"/>
    <property type="project" value="UniProtKB-KW"/>
</dbReference>
<dbReference type="RefSeq" id="WP_214430451.1">
    <property type="nucleotide sequence ID" value="NZ_CAWPUQ010000001.1"/>
</dbReference>
<dbReference type="Proteomes" id="UP000662314">
    <property type="component" value="Unassembled WGS sequence"/>
</dbReference>
<keyword evidence="2" id="KW-0028">Amino-acid biosynthesis</keyword>
<sequence>MKTSLKQNLAINFQPISQCVRVSFNYDVHFTRGLFKLDNSLLAQAIAADGHSAAKPVVAVIDGGLLQYQDKLLEKLLAYAQRYQDVFTLSSEPIIVPGGETVKNDSRFIEQIHQSINLGGLCRHSYVLAIGGGAVLDMAGYAATTAHRGIRLLRVPTTVLAQNDSGVGVKNGINAFGKKNFLGTFMPPYAVLNDFDFLTTLDDRDWRSGIAEAVKVALIKDRNFFDFIQTYAEKLANRDMDIMERLIYRCSQLHLEHIAGSGDPFEMGSSRPLDFGHWAAHKLEHLTNYSLRHGEAVAIGIALDSTYSYLTGQLLRSHWQQILTTLKILGFALYLPTLTEQLDRPDHPHCLFRGLTEFREHLGGELTITLLQGIGQGIEVHKVDLSLYRQAILMLQDWELSSVLSN</sequence>
<evidence type="ECO:0000256" key="3">
    <source>
        <dbReference type="ARBA" id="ARBA00023027"/>
    </source>
</evidence>
<accession>A0A8J7LB75</accession>
<dbReference type="PANTHER" id="PTHR43622">
    <property type="entry name" value="3-DEHYDROQUINATE SYNTHASE"/>
    <property type="match status" value="1"/>
</dbReference>
<dbReference type="Gene3D" id="3.40.50.1970">
    <property type="match status" value="1"/>
</dbReference>
<reference evidence="8 9" key="1">
    <citation type="journal article" date="2021" name="Int. J. Syst. Evol. Microbiol.">
        <title>Amazonocrinis nigriterrae gen. nov., sp. nov., Atlanticothrix silvestris gen. nov., sp. nov. and Dendronalium phyllosphericum gen. nov., sp. nov., nostocacean cyanobacteria from Brazilian environments.</title>
        <authorList>
            <person name="Alvarenga D.O."/>
            <person name="Andreote A.P.D."/>
            <person name="Branco L.H.Z."/>
            <person name="Delbaje E."/>
            <person name="Cruz R.B."/>
            <person name="Varani A.M."/>
            <person name="Fiore M.F."/>
        </authorList>
    </citation>
    <scope>NUCLEOTIDE SEQUENCE [LARGE SCALE GENOMIC DNA]</scope>
    <source>
        <strain evidence="8 9">CENA369</strain>
    </source>
</reference>
<dbReference type="EMBL" id="JAECZA010000001">
    <property type="protein sequence ID" value="MBH8571627.1"/>
    <property type="molecule type" value="Genomic_DNA"/>
</dbReference>
<organism evidence="8 9">
    <name type="scientific">Dendronalium phyllosphericum CENA369</name>
    <dbReference type="NCBI Taxonomy" id="1725256"/>
    <lineage>
        <taxon>Bacteria</taxon>
        <taxon>Bacillati</taxon>
        <taxon>Cyanobacteriota</taxon>
        <taxon>Cyanophyceae</taxon>
        <taxon>Nostocales</taxon>
        <taxon>Nostocaceae</taxon>
        <taxon>Dendronalium</taxon>
        <taxon>Dendronalium phyllosphericum</taxon>
    </lineage>
</organism>
<comment type="caution">
    <text evidence="8">The sequence shown here is derived from an EMBL/GenBank/DDBJ whole genome shotgun (WGS) entry which is preliminary data.</text>
</comment>
<dbReference type="PANTHER" id="PTHR43622:SF7">
    <property type="entry name" value="3-DEHYDROQUINATE SYNTHASE, CHLOROPLASTIC"/>
    <property type="match status" value="1"/>
</dbReference>
<keyword evidence="9" id="KW-1185">Reference proteome</keyword>
<dbReference type="InterPro" id="IPR030960">
    <property type="entry name" value="DHQS/DOIS_N"/>
</dbReference>
<gene>
    <name evidence="8" type="ORF">I8752_01015</name>
</gene>
<dbReference type="Pfam" id="PF24621">
    <property type="entry name" value="DHQS_C"/>
    <property type="match status" value="1"/>
</dbReference>
<feature type="domain" description="3-dehydroquinate synthase C-terminal" evidence="7">
    <location>
        <begin position="209"/>
        <end position="334"/>
    </location>
</feature>
<evidence type="ECO:0000256" key="1">
    <source>
        <dbReference type="ARBA" id="ARBA00001911"/>
    </source>
</evidence>
<dbReference type="InterPro" id="IPR056179">
    <property type="entry name" value="DHQS_C"/>
</dbReference>
<protein>
    <submittedName>
        <fullName evidence="8">3-dehydroquinate synthase</fullName>
        <ecNumber evidence="8">4.2.3.4</ecNumber>
    </submittedName>
</protein>
<proteinExistence type="predicted"/>
<dbReference type="EC" id="4.2.3.4" evidence="8"/>
<evidence type="ECO:0000256" key="5">
    <source>
        <dbReference type="ARBA" id="ARBA00023239"/>
    </source>
</evidence>
<keyword evidence="4" id="KW-0057">Aromatic amino acid biosynthesis</keyword>
<feature type="domain" description="3-dehydroquinate synthase N-terminal" evidence="6">
    <location>
        <begin position="94"/>
        <end position="207"/>
    </location>
</feature>
<comment type="cofactor">
    <cofactor evidence="1">
        <name>NAD(+)</name>
        <dbReference type="ChEBI" id="CHEBI:57540"/>
    </cofactor>
</comment>
<keyword evidence="5 8" id="KW-0456">Lyase</keyword>